<accession>A0ABQ3XRN2</accession>
<dbReference type="EMBL" id="BOMG01000120">
    <property type="protein sequence ID" value="GID61159.1"/>
    <property type="molecule type" value="Genomic_DNA"/>
</dbReference>
<dbReference type="Proteomes" id="UP000612282">
    <property type="component" value="Unassembled WGS sequence"/>
</dbReference>
<dbReference type="PANTHER" id="PTHR43022:SF1">
    <property type="entry name" value="PROTEIN SMF"/>
    <property type="match status" value="1"/>
</dbReference>
<evidence type="ECO:0000259" key="2">
    <source>
        <dbReference type="Pfam" id="PF02481"/>
    </source>
</evidence>
<dbReference type="PANTHER" id="PTHR43022">
    <property type="entry name" value="PROTEIN SMF"/>
    <property type="match status" value="1"/>
</dbReference>
<keyword evidence="4" id="KW-1185">Reference proteome</keyword>
<dbReference type="Gene3D" id="3.40.50.450">
    <property type="match status" value="1"/>
</dbReference>
<organism evidence="3 4">
    <name type="scientific">Actinoplanes couchii</name>
    <dbReference type="NCBI Taxonomy" id="403638"/>
    <lineage>
        <taxon>Bacteria</taxon>
        <taxon>Bacillati</taxon>
        <taxon>Actinomycetota</taxon>
        <taxon>Actinomycetes</taxon>
        <taxon>Micromonosporales</taxon>
        <taxon>Micromonosporaceae</taxon>
        <taxon>Actinoplanes</taxon>
    </lineage>
</organism>
<proteinExistence type="inferred from homology"/>
<comment type="caution">
    <text evidence="3">The sequence shown here is derived from an EMBL/GenBank/DDBJ whole genome shotgun (WGS) entry which is preliminary data.</text>
</comment>
<name>A0ABQ3XRN2_9ACTN</name>
<sequence length="286" mass="30138">MTTNERLARVALTYLTGPGDPRTHHLVDSEGPIAAYRLLNGNRSDWTETPAARRARIALRRTDDRLLIPGEPGWPHTLDLAADTPEHDFVPPLALWAHGTADLPTALTRAVTITGARAATAYGVTVATDIASGCARNGWTVVAGGGFGIDAAAHRAALADDTVTVAVLAGGIDRWYPAGHNALFDRIAQHGLLLTEAPPGTDPTRPRFQARQRLLAALTIGTVLVEAAPRSLSVTTLTTAMTLGRAAMAVPGPVTSALSVACHRMLRDPRVLLVTDAADVLNVIDS</sequence>
<dbReference type="InterPro" id="IPR057666">
    <property type="entry name" value="DrpA_SLOG"/>
</dbReference>
<reference evidence="3 4" key="1">
    <citation type="submission" date="2021-01" db="EMBL/GenBank/DDBJ databases">
        <title>Whole genome shotgun sequence of Actinoplanes couchii NBRC 106145.</title>
        <authorList>
            <person name="Komaki H."/>
            <person name="Tamura T."/>
        </authorList>
    </citation>
    <scope>NUCLEOTIDE SEQUENCE [LARGE SCALE GENOMIC DNA]</scope>
    <source>
        <strain evidence="3 4">NBRC 106145</strain>
    </source>
</reference>
<comment type="similarity">
    <text evidence="1">Belongs to the DprA/Smf family.</text>
</comment>
<evidence type="ECO:0000256" key="1">
    <source>
        <dbReference type="ARBA" id="ARBA00006525"/>
    </source>
</evidence>
<evidence type="ECO:0000313" key="3">
    <source>
        <dbReference type="EMBL" id="GID61159.1"/>
    </source>
</evidence>
<dbReference type="RefSeq" id="WP_203808864.1">
    <property type="nucleotide sequence ID" value="NZ_BAAAQE010000050.1"/>
</dbReference>
<gene>
    <name evidence="3" type="ORF">Aco03nite_095630</name>
</gene>
<protein>
    <recommendedName>
        <fullName evidence="2">Smf/DprA SLOG domain-containing protein</fullName>
    </recommendedName>
</protein>
<dbReference type="InterPro" id="IPR003488">
    <property type="entry name" value="DprA"/>
</dbReference>
<feature type="domain" description="Smf/DprA SLOG" evidence="2">
    <location>
        <begin position="67"/>
        <end position="283"/>
    </location>
</feature>
<dbReference type="Pfam" id="PF02481">
    <property type="entry name" value="DNA_processg_A"/>
    <property type="match status" value="1"/>
</dbReference>
<evidence type="ECO:0000313" key="4">
    <source>
        <dbReference type="Proteomes" id="UP000612282"/>
    </source>
</evidence>
<dbReference type="SUPFAM" id="SSF102405">
    <property type="entry name" value="MCP/YpsA-like"/>
    <property type="match status" value="1"/>
</dbReference>